<accession>A0A517NX83</accession>
<gene>
    <name evidence="2" type="primary">yhdN_1</name>
    <name evidence="2" type="ORF">K239x_36960</name>
</gene>
<dbReference type="Pfam" id="PF00248">
    <property type="entry name" value="Aldo_ket_red"/>
    <property type="match status" value="1"/>
</dbReference>
<dbReference type="SUPFAM" id="SSF51430">
    <property type="entry name" value="NAD(P)-linked oxidoreductase"/>
    <property type="match status" value="1"/>
</dbReference>
<organism evidence="2 3">
    <name type="scientific">Stieleria marina</name>
    <dbReference type="NCBI Taxonomy" id="1930275"/>
    <lineage>
        <taxon>Bacteria</taxon>
        <taxon>Pseudomonadati</taxon>
        <taxon>Planctomycetota</taxon>
        <taxon>Planctomycetia</taxon>
        <taxon>Pirellulales</taxon>
        <taxon>Pirellulaceae</taxon>
        <taxon>Stieleria</taxon>
    </lineage>
</organism>
<dbReference type="InterPro" id="IPR023210">
    <property type="entry name" value="NADP_OxRdtase_dom"/>
</dbReference>
<proteinExistence type="predicted"/>
<dbReference type="OrthoDB" id="9773828at2"/>
<evidence type="ECO:0000313" key="3">
    <source>
        <dbReference type="Proteomes" id="UP000319817"/>
    </source>
</evidence>
<dbReference type="Gene3D" id="3.20.20.100">
    <property type="entry name" value="NADP-dependent oxidoreductase domain"/>
    <property type="match status" value="1"/>
</dbReference>
<name>A0A517NX83_9BACT</name>
<evidence type="ECO:0000313" key="2">
    <source>
        <dbReference type="EMBL" id="QDT11696.1"/>
    </source>
</evidence>
<evidence type="ECO:0000259" key="1">
    <source>
        <dbReference type="Pfam" id="PF00248"/>
    </source>
</evidence>
<keyword evidence="3" id="KW-1185">Reference proteome</keyword>
<feature type="domain" description="NADP-dependent oxidoreductase" evidence="1">
    <location>
        <begin position="19"/>
        <end position="293"/>
    </location>
</feature>
<dbReference type="AlphaFoldDB" id="A0A517NX83"/>
<dbReference type="PANTHER" id="PTHR43312:SF1">
    <property type="entry name" value="NADP-DEPENDENT OXIDOREDUCTASE DOMAIN-CONTAINING PROTEIN"/>
    <property type="match status" value="1"/>
</dbReference>
<protein>
    <submittedName>
        <fullName evidence="2">General stress protein 69</fullName>
        <ecNumber evidence="2">1.1.1.-</ecNumber>
    </submittedName>
</protein>
<dbReference type="GO" id="GO:0016491">
    <property type="term" value="F:oxidoreductase activity"/>
    <property type="evidence" value="ECO:0007669"/>
    <property type="project" value="UniProtKB-KW"/>
</dbReference>
<dbReference type="RefSeq" id="WP_145419490.1">
    <property type="nucleotide sequence ID" value="NZ_CP036526.1"/>
</dbReference>
<keyword evidence="2" id="KW-0560">Oxidoreductase</keyword>
<reference evidence="2 3" key="1">
    <citation type="submission" date="2019-02" db="EMBL/GenBank/DDBJ databases">
        <title>Deep-cultivation of Planctomycetes and their phenomic and genomic characterization uncovers novel biology.</title>
        <authorList>
            <person name="Wiegand S."/>
            <person name="Jogler M."/>
            <person name="Boedeker C."/>
            <person name="Pinto D."/>
            <person name="Vollmers J."/>
            <person name="Rivas-Marin E."/>
            <person name="Kohn T."/>
            <person name="Peeters S.H."/>
            <person name="Heuer A."/>
            <person name="Rast P."/>
            <person name="Oberbeckmann S."/>
            <person name="Bunk B."/>
            <person name="Jeske O."/>
            <person name="Meyerdierks A."/>
            <person name="Storesund J.E."/>
            <person name="Kallscheuer N."/>
            <person name="Luecker S."/>
            <person name="Lage O.M."/>
            <person name="Pohl T."/>
            <person name="Merkel B.J."/>
            <person name="Hornburger P."/>
            <person name="Mueller R.-W."/>
            <person name="Bruemmer F."/>
            <person name="Labrenz M."/>
            <person name="Spormann A.M."/>
            <person name="Op den Camp H."/>
            <person name="Overmann J."/>
            <person name="Amann R."/>
            <person name="Jetten M.S.M."/>
            <person name="Mascher T."/>
            <person name="Medema M.H."/>
            <person name="Devos D.P."/>
            <person name="Kaster A.-K."/>
            <person name="Ovreas L."/>
            <person name="Rohde M."/>
            <person name="Galperin M.Y."/>
            <person name="Jogler C."/>
        </authorList>
    </citation>
    <scope>NUCLEOTIDE SEQUENCE [LARGE SCALE GENOMIC DNA]</scope>
    <source>
        <strain evidence="2 3">K23_9</strain>
    </source>
</reference>
<dbReference type="EMBL" id="CP036526">
    <property type="protein sequence ID" value="QDT11696.1"/>
    <property type="molecule type" value="Genomic_DNA"/>
</dbReference>
<dbReference type="InterPro" id="IPR053135">
    <property type="entry name" value="AKR2_Oxidoreductase"/>
</dbReference>
<dbReference type="EC" id="1.1.1.-" evidence="2"/>
<dbReference type="Proteomes" id="UP000319817">
    <property type="component" value="Chromosome"/>
</dbReference>
<dbReference type="CDD" id="cd19095">
    <property type="entry name" value="AKR_PA4992-like"/>
    <property type="match status" value="1"/>
</dbReference>
<dbReference type="PANTHER" id="PTHR43312">
    <property type="entry name" value="D-THREO-ALDOSE 1-DEHYDROGENASE"/>
    <property type="match status" value="1"/>
</dbReference>
<dbReference type="InterPro" id="IPR036812">
    <property type="entry name" value="NAD(P)_OxRdtase_dom_sf"/>
</dbReference>
<sequence length="299" mass="32724">MNQIPKRTLGRTGLSVTQLGYGSMGLRGPKTWGVRVVDDEASAQVLNAVLDAGINFIDTSPDYGIAEQRIGDAISSRRDEYYLATKCGCVYTQHDDHLEIDHVWDADVIERNLETSLTRLQTDSIDLLQFHGGDAVTLQQAGLIDLLRGFRDKGLIRFLGVSSKLPHLAGLIELDVFDTYQVPYSCLANEHGKWITTAGEQGAGVIVRGGIAHGGPDAEIDRPALRDVWTQAKLDEILPGDMSRSELILRHTLSQPYCHTTIVGTCNLEHLAENVRATIAGPLPDDFVAEIDRRVKGVG</sequence>